<dbReference type="InterPro" id="IPR014721">
    <property type="entry name" value="Ribsml_uS5_D2-typ_fold_subgr"/>
</dbReference>
<keyword evidence="4" id="KW-0418">Kinase</keyword>
<dbReference type="SUPFAM" id="SSF54211">
    <property type="entry name" value="Ribosomal protein S5 domain 2-like"/>
    <property type="match status" value="1"/>
</dbReference>
<keyword evidence="5" id="KW-0067">ATP-binding</keyword>
<dbReference type="GO" id="GO:0005829">
    <property type="term" value="C:cytosol"/>
    <property type="evidence" value="ECO:0007669"/>
    <property type="project" value="TreeGrafter"/>
</dbReference>
<feature type="domain" description="Galactokinase N-terminal" evidence="7">
    <location>
        <begin position="5"/>
        <end position="51"/>
    </location>
</feature>
<evidence type="ECO:0000259" key="7">
    <source>
        <dbReference type="Pfam" id="PF10509"/>
    </source>
</evidence>
<dbReference type="OMA" id="RACETRD"/>
<name>A0A7I5ED99_HAECO</name>
<comment type="similarity">
    <text evidence="1">Belongs to the GHMP kinase family. GalK subfamily.</text>
</comment>
<dbReference type="InterPro" id="IPR020568">
    <property type="entry name" value="Ribosomal_Su5_D2-typ_SF"/>
</dbReference>
<dbReference type="SUPFAM" id="SSF55060">
    <property type="entry name" value="GHMP Kinase, C-terminal domain"/>
    <property type="match status" value="1"/>
</dbReference>
<dbReference type="PANTHER" id="PTHR10457:SF7">
    <property type="entry name" value="GALACTOKINASE-RELATED"/>
    <property type="match status" value="1"/>
</dbReference>
<feature type="domain" description="GHMP kinase N-terminal" evidence="6">
    <location>
        <begin position="97"/>
        <end position="166"/>
    </location>
</feature>
<proteinExistence type="inferred from homology"/>
<evidence type="ECO:0000256" key="2">
    <source>
        <dbReference type="ARBA" id="ARBA00022679"/>
    </source>
</evidence>
<accession>A0A7I5ED99</accession>
<dbReference type="WBParaSite" id="HCON_00160150-00001">
    <property type="protein sequence ID" value="HCON_00160150-00001"/>
    <property type="gene ID" value="HCON_00160150"/>
</dbReference>
<evidence type="ECO:0000313" key="8">
    <source>
        <dbReference type="Proteomes" id="UP000025227"/>
    </source>
</evidence>
<evidence type="ECO:0000256" key="1">
    <source>
        <dbReference type="ARBA" id="ARBA00006566"/>
    </source>
</evidence>
<dbReference type="AlphaFoldDB" id="A0A7I5ED99"/>
<sequence length="410" mass="45086">MNAEMFTDVYGHAPTVRVFCPGHLNLIGEHIAEHGFGTIAMATDTGTEILAALNDRAEIRFVNTDEDYRSCSISLPTDWNGTTCPEWFDYLLAGWKGILERLKVDAIGFDILMEGCIPSSVGLSSSSSIVCAAALTTLALHTGKSFEGISREELATLCANAEQYVGQRGDRTVHLTQVLGSEDMAVRFDFFPLRTRLVNIPPIAVFDVLNCGEKPRMTPSLREQRFVEGLIAGKLLIKNAGKTCIYSRLKDVKEALGKRLDDMLALCENLPETATKEELTQVLGPEDLEECFAEGTSYSSPFKLRSVARHIFSEALRVEKFERACETRDLFGMGRYFNECHESCSKDFECSSAAADKLVAKCRMARAYGAHVCGLSGTVVALIDDIRPVFLGDNLVYHAFSSPGASVEFL</sequence>
<dbReference type="PRINTS" id="PR00473">
    <property type="entry name" value="GALCTOKINASE"/>
</dbReference>
<dbReference type="PIRSF" id="PIRSF000530">
    <property type="entry name" value="Galactokinase"/>
    <property type="match status" value="1"/>
</dbReference>
<dbReference type="InterPro" id="IPR036554">
    <property type="entry name" value="GHMP_kinase_C_sf"/>
</dbReference>
<dbReference type="InterPro" id="IPR019539">
    <property type="entry name" value="GalKase_N"/>
</dbReference>
<dbReference type="GO" id="GO:0005524">
    <property type="term" value="F:ATP binding"/>
    <property type="evidence" value="ECO:0007669"/>
    <property type="project" value="UniProtKB-KW"/>
</dbReference>
<dbReference type="InterPro" id="IPR006204">
    <property type="entry name" value="GHMP_kinase_N_dom"/>
</dbReference>
<evidence type="ECO:0000256" key="5">
    <source>
        <dbReference type="ARBA" id="ARBA00022840"/>
    </source>
</evidence>
<dbReference type="PROSITE" id="PS00627">
    <property type="entry name" value="GHMP_KINASES_ATP"/>
    <property type="match status" value="1"/>
</dbReference>
<evidence type="ECO:0000256" key="4">
    <source>
        <dbReference type="ARBA" id="ARBA00022777"/>
    </source>
</evidence>
<dbReference type="Pfam" id="PF10509">
    <property type="entry name" value="GalKase_gal_bdg"/>
    <property type="match status" value="1"/>
</dbReference>
<protein>
    <submittedName>
        <fullName evidence="9">Galactokinase</fullName>
    </submittedName>
</protein>
<dbReference type="Gene3D" id="3.30.230.10">
    <property type="match status" value="1"/>
</dbReference>
<dbReference type="Proteomes" id="UP000025227">
    <property type="component" value="Unplaced"/>
</dbReference>
<dbReference type="PANTHER" id="PTHR10457">
    <property type="entry name" value="MEVALONATE KINASE/GALACTOKINASE"/>
    <property type="match status" value="1"/>
</dbReference>
<keyword evidence="2" id="KW-0808">Transferase</keyword>
<keyword evidence="3" id="KW-0547">Nucleotide-binding</keyword>
<evidence type="ECO:0000256" key="3">
    <source>
        <dbReference type="ARBA" id="ARBA00022741"/>
    </source>
</evidence>
<evidence type="ECO:0000313" key="9">
    <source>
        <dbReference type="WBParaSite" id="HCON_00160150-00001"/>
    </source>
</evidence>
<dbReference type="GO" id="GO:0004335">
    <property type="term" value="F:galactokinase activity"/>
    <property type="evidence" value="ECO:0007669"/>
    <property type="project" value="InterPro"/>
</dbReference>
<dbReference type="InterPro" id="IPR006203">
    <property type="entry name" value="GHMP_knse_ATP-bd_CS"/>
</dbReference>
<keyword evidence="8" id="KW-1185">Reference proteome</keyword>
<evidence type="ECO:0000259" key="6">
    <source>
        <dbReference type="Pfam" id="PF00288"/>
    </source>
</evidence>
<dbReference type="OrthoDB" id="187738at2759"/>
<reference evidence="9" key="1">
    <citation type="submission" date="2020-12" db="UniProtKB">
        <authorList>
            <consortium name="WormBaseParasite"/>
        </authorList>
    </citation>
    <scope>IDENTIFICATION</scope>
    <source>
        <strain evidence="9">MHco3</strain>
    </source>
</reference>
<dbReference type="Gene3D" id="3.30.70.3170">
    <property type="match status" value="1"/>
</dbReference>
<dbReference type="InterPro" id="IPR000705">
    <property type="entry name" value="Galactokinase"/>
</dbReference>
<dbReference type="InterPro" id="IPR006206">
    <property type="entry name" value="Mevalonate/galactokinase"/>
</dbReference>
<dbReference type="PRINTS" id="PR00959">
    <property type="entry name" value="MEVGALKINASE"/>
</dbReference>
<dbReference type="Gene3D" id="1.20.1440.340">
    <property type="match status" value="1"/>
</dbReference>
<dbReference type="GO" id="GO:0006012">
    <property type="term" value="P:galactose metabolic process"/>
    <property type="evidence" value="ECO:0007669"/>
    <property type="project" value="InterPro"/>
</dbReference>
<organism evidence="8 9">
    <name type="scientific">Haemonchus contortus</name>
    <name type="common">Barber pole worm</name>
    <dbReference type="NCBI Taxonomy" id="6289"/>
    <lineage>
        <taxon>Eukaryota</taxon>
        <taxon>Metazoa</taxon>
        <taxon>Ecdysozoa</taxon>
        <taxon>Nematoda</taxon>
        <taxon>Chromadorea</taxon>
        <taxon>Rhabditida</taxon>
        <taxon>Rhabditina</taxon>
        <taxon>Rhabditomorpha</taxon>
        <taxon>Strongyloidea</taxon>
        <taxon>Trichostrongylidae</taxon>
        <taxon>Haemonchus</taxon>
    </lineage>
</organism>
<dbReference type="Pfam" id="PF00288">
    <property type="entry name" value="GHMP_kinases_N"/>
    <property type="match status" value="1"/>
</dbReference>